<dbReference type="PRINTS" id="PR00727">
    <property type="entry name" value="LEADERPTASE"/>
</dbReference>
<sequence length="182" mass="21105">MQETTKQEIYSWIKSIAFAFIIAFICKQFLFTTTTVFGESMEPTFQDQDKVVLSKTAEIQRFDMIVFDAPDVEGEHYIKRVIGLPGDRIEMKDDVLYINGKAIEEPYLIENKKDNPFNNLTEDFLLEEKTGKSIIPKDMLFVMGDNRLVSKDSRFFGLVPYDSVIGEVKFRYYPLEEIGIPK</sequence>
<keyword evidence="16" id="KW-1185">Reference proteome</keyword>
<dbReference type="InterPro" id="IPR019756">
    <property type="entry name" value="Pept_S26A_signal_pept_1_Ser-AS"/>
</dbReference>
<evidence type="ECO:0000256" key="2">
    <source>
        <dbReference type="ARBA" id="ARBA00004401"/>
    </source>
</evidence>
<dbReference type="OrthoDB" id="9802919at2"/>
<keyword evidence="5" id="KW-1003">Cell membrane</keyword>
<dbReference type="GO" id="GO:0004252">
    <property type="term" value="F:serine-type endopeptidase activity"/>
    <property type="evidence" value="ECO:0007669"/>
    <property type="project" value="InterPro"/>
</dbReference>
<dbReference type="GO" id="GO:0005886">
    <property type="term" value="C:plasma membrane"/>
    <property type="evidence" value="ECO:0007669"/>
    <property type="project" value="UniProtKB-SubCell"/>
</dbReference>
<name>A0A5B8YZI0_CYTDA</name>
<feature type="transmembrane region" description="Helical" evidence="12">
    <location>
        <begin position="12"/>
        <end position="31"/>
    </location>
</feature>
<organism evidence="15 16">
    <name type="scientific">Cytobacillus dafuensis</name>
    <name type="common">Bacillus dafuensis</name>
    <dbReference type="NCBI Taxonomy" id="1742359"/>
    <lineage>
        <taxon>Bacteria</taxon>
        <taxon>Bacillati</taxon>
        <taxon>Bacillota</taxon>
        <taxon>Bacilli</taxon>
        <taxon>Bacillales</taxon>
        <taxon>Bacillaceae</taxon>
        <taxon>Cytobacillus</taxon>
    </lineage>
</organism>
<evidence type="ECO:0000256" key="7">
    <source>
        <dbReference type="ARBA" id="ARBA00022692"/>
    </source>
</evidence>
<dbReference type="KEGG" id="bda:FSZ17_01435"/>
<dbReference type="RefSeq" id="WP_057776147.1">
    <property type="nucleotide sequence ID" value="NZ_CP042593.1"/>
</dbReference>
<gene>
    <name evidence="15" type="primary">lepB</name>
    <name evidence="15" type="ORF">FSZ17_01435</name>
</gene>
<dbReference type="FunFam" id="2.10.109.10:FF:000008">
    <property type="entry name" value="Signal peptidase I"/>
    <property type="match status" value="1"/>
</dbReference>
<dbReference type="AlphaFoldDB" id="A0A5B8YZI0"/>
<dbReference type="PROSITE" id="PS00761">
    <property type="entry name" value="SPASE_I_3"/>
    <property type="match status" value="1"/>
</dbReference>
<dbReference type="InterPro" id="IPR019757">
    <property type="entry name" value="Pept_S26A_signal_pept_1_Lys-AS"/>
</dbReference>
<dbReference type="InterPro" id="IPR036286">
    <property type="entry name" value="LexA/Signal_pep-like_sf"/>
</dbReference>
<dbReference type="CDD" id="cd06530">
    <property type="entry name" value="S26_SPase_I"/>
    <property type="match status" value="1"/>
</dbReference>
<keyword evidence="8 12" id="KW-0378">Hydrolase</keyword>
<keyword evidence="7 12" id="KW-0812">Transmembrane</keyword>
<dbReference type="SUPFAM" id="SSF51306">
    <property type="entry name" value="LexA/Signal peptidase"/>
    <property type="match status" value="1"/>
</dbReference>
<evidence type="ECO:0000256" key="1">
    <source>
        <dbReference type="ARBA" id="ARBA00000677"/>
    </source>
</evidence>
<evidence type="ECO:0000256" key="13">
    <source>
        <dbReference type="RuleBase" id="RU362042"/>
    </source>
</evidence>
<evidence type="ECO:0000313" key="15">
    <source>
        <dbReference type="EMBL" id="QED46075.1"/>
    </source>
</evidence>
<protein>
    <recommendedName>
        <fullName evidence="4 12">Signal peptidase I</fullName>
        <ecNumber evidence="4 12">3.4.21.89</ecNumber>
    </recommendedName>
</protein>
<dbReference type="EMBL" id="CP042593">
    <property type="protein sequence ID" value="QED46075.1"/>
    <property type="molecule type" value="Genomic_DNA"/>
</dbReference>
<evidence type="ECO:0000256" key="12">
    <source>
        <dbReference type="RuleBase" id="RU003993"/>
    </source>
</evidence>
<evidence type="ECO:0000256" key="8">
    <source>
        <dbReference type="ARBA" id="ARBA00022801"/>
    </source>
</evidence>
<dbReference type="Proteomes" id="UP000321555">
    <property type="component" value="Chromosome"/>
</dbReference>
<evidence type="ECO:0000256" key="4">
    <source>
        <dbReference type="ARBA" id="ARBA00013208"/>
    </source>
</evidence>
<comment type="similarity">
    <text evidence="3 13">Belongs to the peptidase S26 family.</text>
</comment>
<evidence type="ECO:0000256" key="10">
    <source>
        <dbReference type="ARBA" id="ARBA00023136"/>
    </source>
</evidence>
<dbReference type="EC" id="3.4.21.89" evidence="4 12"/>
<dbReference type="InterPro" id="IPR000223">
    <property type="entry name" value="Pept_S26A_signal_pept_1"/>
</dbReference>
<evidence type="ECO:0000256" key="9">
    <source>
        <dbReference type="ARBA" id="ARBA00022989"/>
    </source>
</evidence>
<accession>A0A5B8YZI0</accession>
<dbReference type="Pfam" id="PF10502">
    <property type="entry name" value="Peptidase_S26"/>
    <property type="match status" value="1"/>
</dbReference>
<evidence type="ECO:0000256" key="6">
    <source>
        <dbReference type="ARBA" id="ARBA00022670"/>
    </source>
</evidence>
<feature type="active site" evidence="11">
    <location>
        <position position="79"/>
    </location>
</feature>
<dbReference type="STRING" id="1742359.GCA_001439625_01100"/>
<evidence type="ECO:0000313" key="16">
    <source>
        <dbReference type="Proteomes" id="UP000321555"/>
    </source>
</evidence>
<dbReference type="InterPro" id="IPR019758">
    <property type="entry name" value="Pept_S26A_signal_pept_1_CS"/>
</dbReference>
<keyword evidence="10 12" id="KW-0472">Membrane</keyword>
<feature type="domain" description="Peptidase S26" evidence="14">
    <location>
        <begin position="11"/>
        <end position="173"/>
    </location>
</feature>
<dbReference type="GO" id="GO:0009003">
    <property type="term" value="F:signal peptidase activity"/>
    <property type="evidence" value="ECO:0007669"/>
    <property type="project" value="UniProtKB-EC"/>
</dbReference>
<feature type="active site" evidence="11">
    <location>
        <position position="40"/>
    </location>
</feature>
<keyword evidence="9 12" id="KW-1133">Transmembrane helix</keyword>
<dbReference type="Gene3D" id="2.10.109.10">
    <property type="entry name" value="Umud Fragment, subunit A"/>
    <property type="match status" value="1"/>
</dbReference>
<dbReference type="NCBIfam" id="TIGR02227">
    <property type="entry name" value="sigpep_I_bact"/>
    <property type="match status" value="1"/>
</dbReference>
<reference evidence="16" key="1">
    <citation type="submission" date="2019-08" db="EMBL/GenBank/DDBJ databases">
        <authorList>
            <person name="Zheng X."/>
        </authorList>
    </citation>
    <scope>NUCLEOTIDE SEQUENCE [LARGE SCALE GENOMIC DNA]</scope>
    <source>
        <strain evidence="16">FJAT-25496</strain>
    </source>
</reference>
<proteinExistence type="inferred from homology"/>
<evidence type="ECO:0000259" key="14">
    <source>
        <dbReference type="Pfam" id="PF10502"/>
    </source>
</evidence>
<dbReference type="PROSITE" id="PS00760">
    <property type="entry name" value="SPASE_I_2"/>
    <property type="match status" value="1"/>
</dbReference>
<dbReference type="GO" id="GO:0006465">
    <property type="term" value="P:signal peptide processing"/>
    <property type="evidence" value="ECO:0007669"/>
    <property type="project" value="InterPro"/>
</dbReference>
<dbReference type="PANTHER" id="PTHR43390:SF1">
    <property type="entry name" value="CHLOROPLAST PROCESSING PEPTIDASE"/>
    <property type="match status" value="1"/>
</dbReference>
<dbReference type="InterPro" id="IPR019533">
    <property type="entry name" value="Peptidase_S26"/>
</dbReference>
<evidence type="ECO:0000256" key="5">
    <source>
        <dbReference type="ARBA" id="ARBA00022475"/>
    </source>
</evidence>
<keyword evidence="6 12" id="KW-0645">Protease</keyword>
<dbReference type="PROSITE" id="PS00501">
    <property type="entry name" value="SPASE_I_1"/>
    <property type="match status" value="1"/>
</dbReference>
<dbReference type="PANTHER" id="PTHR43390">
    <property type="entry name" value="SIGNAL PEPTIDASE I"/>
    <property type="match status" value="1"/>
</dbReference>
<comment type="catalytic activity">
    <reaction evidence="1 12">
        <text>Cleavage of hydrophobic, N-terminal signal or leader sequences from secreted and periplasmic proteins.</text>
        <dbReference type="EC" id="3.4.21.89"/>
    </reaction>
</comment>
<comment type="subcellular location">
    <subcellularLocation>
        <location evidence="2">Cell membrane</location>
        <topology evidence="2">Single-pass type II membrane protein</topology>
    </subcellularLocation>
    <subcellularLocation>
        <location evidence="13">Membrane</location>
        <topology evidence="13">Single-pass type II membrane protein</topology>
    </subcellularLocation>
</comment>
<evidence type="ECO:0000256" key="11">
    <source>
        <dbReference type="PIRSR" id="PIRSR600223-1"/>
    </source>
</evidence>
<evidence type="ECO:0000256" key="3">
    <source>
        <dbReference type="ARBA" id="ARBA00009370"/>
    </source>
</evidence>